<dbReference type="Gene3D" id="2.170.260.10">
    <property type="entry name" value="paz domain"/>
    <property type="match status" value="1"/>
</dbReference>
<dbReference type="Proteomes" id="UP000008281">
    <property type="component" value="Unassembled WGS sequence"/>
</dbReference>
<dbReference type="OMA" id="LMMEYLH"/>
<proteinExistence type="predicted"/>
<name>E3MD41_CAERE</name>
<keyword evidence="2" id="KW-1185">Reference proteome</keyword>
<dbReference type="InterPro" id="IPR036085">
    <property type="entry name" value="PAZ_dom_sf"/>
</dbReference>
<gene>
    <name evidence="1" type="ORF">CRE_19683</name>
</gene>
<reference evidence="1" key="1">
    <citation type="submission" date="2007-07" db="EMBL/GenBank/DDBJ databases">
        <title>PCAP assembly of the Caenorhabditis remanei genome.</title>
        <authorList>
            <consortium name="The Caenorhabditis remanei Sequencing Consortium"/>
            <person name="Wilson R.K."/>
        </authorList>
    </citation>
    <scope>NUCLEOTIDE SEQUENCE [LARGE SCALE GENOMIC DNA]</scope>
    <source>
        <strain evidence="1">PB4641</strain>
    </source>
</reference>
<dbReference type="SUPFAM" id="SSF101690">
    <property type="entry name" value="PAZ domain"/>
    <property type="match status" value="1"/>
</dbReference>
<evidence type="ECO:0000313" key="2">
    <source>
        <dbReference type="Proteomes" id="UP000008281"/>
    </source>
</evidence>
<organism evidence="2">
    <name type="scientific">Caenorhabditis remanei</name>
    <name type="common">Caenorhabditis vulgaris</name>
    <dbReference type="NCBI Taxonomy" id="31234"/>
    <lineage>
        <taxon>Eukaryota</taxon>
        <taxon>Metazoa</taxon>
        <taxon>Ecdysozoa</taxon>
        <taxon>Nematoda</taxon>
        <taxon>Chromadorea</taxon>
        <taxon>Rhabditida</taxon>
        <taxon>Rhabditina</taxon>
        <taxon>Rhabditomorpha</taxon>
        <taxon>Rhabditoidea</taxon>
        <taxon>Rhabditidae</taxon>
        <taxon>Peloderinae</taxon>
        <taxon>Caenorhabditis</taxon>
    </lineage>
</organism>
<evidence type="ECO:0000313" key="1">
    <source>
        <dbReference type="EMBL" id="EFO98889.1"/>
    </source>
</evidence>
<sequence length="536" mass="61041">MAKLMDSRSGPSAPANICVFDTPPSQVAFTKGTWMTYTPSSAVDSKGPYTFNVYDSAHFFQLNKTYISFKLKLKNETADEKTAPPSVKYINFIGATFFDQVKVSFNSIPLYDSDHYAYKSYIQTLLGENDETKEGFLTTAGWNDPTSTDGRSLSSKSFLDLYAPLLLEPFQTERLLIPHVNIQIDLYRNKDAFCLETTTGKTAELEVSDMKLHMRAIDVVSSATIALENRLRTTPAQYPFTQTVAKVIGVSEGRYELPFNTIFHDHIPRRIIVGLLSPEISISKDSLKFDHYDVSEIQLNAGGTMYPPQPIQCDFENKDYAQTLARMYEELGCVSNKTCPKITYKMFRSGFTFFVFNLSPIDTSNSWEMIQSGSTQLLMRFKKKVPTGGVNVLILAQSDAMFTLDRFRNVTVFVDVCLSSHLMEKFGRLDNLSAKRIQDLNQYLLSMNILKMWNSCNGLPVDTNSELSLDATPRNHSFLNMVIQTGQGKKSQYSTIQKYFNEKYKIRINYPNSPLLRDRGGRMYPIETIWFRLFLY</sequence>
<dbReference type="PANTHER" id="PTHR36159:SF1">
    <property type="entry name" value="RETROVIRUS-RELATED POL POLYPROTEIN FROM TRANSPOSON 412-LIKE PROTEIN"/>
    <property type="match status" value="1"/>
</dbReference>
<dbReference type="STRING" id="31234.E3MD41"/>
<dbReference type="OrthoDB" id="8188373at2759"/>
<dbReference type="eggNOG" id="ENOG502R501">
    <property type="taxonomic scope" value="Eukaryota"/>
</dbReference>
<dbReference type="InParanoid" id="E3MD41"/>
<accession>E3MD41</accession>
<dbReference type="AlphaFoldDB" id="E3MD41"/>
<dbReference type="PANTHER" id="PTHR36159">
    <property type="entry name" value="PROTEIN CBG23766"/>
    <property type="match status" value="1"/>
</dbReference>
<dbReference type="HOGENOM" id="CLU_021608_0_0_1"/>
<protein>
    <submittedName>
        <fullName evidence="1">Uncharacterized protein</fullName>
    </submittedName>
</protein>
<dbReference type="EMBL" id="DS268436">
    <property type="protein sequence ID" value="EFO98889.1"/>
    <property type="molecule type" value="Genomic_DNA"/>
</dbReference>